<dbReference type="EMBL" id="KV429037">
    <property type="protein sequence ID" value="KZT73286.1"/>
    <property type="molecule type" value="Genomic_DNA"/>
</dbReference>
<dbReference type="GO" id="GO:0048038">
    <property type="term" value="F:quinone binding"/>
    <property type="evidence" value="ECO:0007669"/>
    <property type="project" value="TreeGrafter"/>
</dbReference>
<dbReference type="Pfam" id="PF00106">
    <property type="entry name" value="adh_short"/>
    <property type="match status" value="1"/>
</dbReference>
<sequence>MNSSAPSIRVAIVTGAAQGIGRSIALRLAEEGLNVAINDIPSKSAQIDQVVAEIKAKTSAKAVAAPADVTDEDAVQGMIALVVEQLGGLDMVANAGIMSYGPLLMVPSQEWDRVININLKGVMLCYKYAAKQMVEQGRGGRIIGMPYTSAYAASKFAIRGLTQCLAAEMTKHNITVNAYAPGAINTNIAQGISGSSAPKLPMAEPEVIASLVCYIAKPEAYFITGKSLLLCRSMIMQ</sequence>
<dbReference type="GO" id="GO:0006633">
    <property type="term" value="P:fatty acid biosynthetic process"/>
    <property type="evidence" value="ECO:0007669"/>
    <property type="project" value="TreeGrafter"/>
</dbReference>
<dbReference type="FunFam" id="3.40.50.720:FF:000084">
    <property type="entry name" value="Short-chain dehydrogenase reductase"/>
    <property type="match status" value="1"/>
</dbReference>
<protein>
    <submittedName>
        <fullName evidence="2">NAD(P)-binding protein</fullName>
    </submittedName>
</protein>
<evidence type="ECO:0000256" key="1">
    <source>
        <dbReference type="ARBA" id="ARBA00006484"/>
    </source>
</evidence>
<proteinExistence type="inferred from homology"/>
<dbReference type="PANTHER" id="PTHR42760">
    <property type="entry name" value="SHORT-CHAIN DEHYDROGENASES/REDUCTASES FAMILY MEMBER"/>
    <property type="match status" value="1"/>
</dbReference>
<dbReference type="InterPro" id="IPR036291">
    <property type="entry name" value="NAD(P)-bd_dom_sf"/>
</dbReference>
<comment type="similarity">
    <text evidence="1">Belongs to the short-chain dehydrogenases/reductases (SDR) family.</text>
</comment>
<keyword evidence="3" id="KW-1185">Reference proteome</keyword>
<gene>
    <name evidence="2" type="ORF">DAEQUDRAFT_797426</name>
</gene>
<dbReference type="AlphaFoldDB" id="A0A165TDN9"/>
<organism evidence="2 3">
    <name type="scientific">Daedalea quercina L-15889</name>
    <dbReference type="NCBI Taxonomy" id="1314783"/>
    <lineage>
        <taxon>Eukaryota</taxon>
        <taxon>Fungi</taxon>
        <taxon>Dikarya</taxon>
        <taxon>Basidiomycota</taxon>
        <taxon>Agaricomycotina</taxon>
        <taxon>Agaricomycetes</taxon>
        <taxon>Polyporales</taxon>
        <taxon>Fomitopsis</taxon>
    </lineage>
</organism>
<name>A0A165TDN9_9APHY</name>
<dbReference type="GO" id="GO:0016616">
    <property type="term" value="F:oxidoreductase activity, acting on the CH-OH group of donors, NAD or NADP as acceptor"/>
    <property type="evidence" value="ECO:0007669"/>
    <property type="project" value="TreeGrafter"/>
</dbReference>
<evidence type="ECO:0000313" key="3">
    <source>
        <dbReference type="Proteomes" id="UP000076727"/>
    </source>
</evidence>
<dbReference type="STRING" id="1314783.A0A165TDN9"/>
<dbReference type="Gene3D" id="3.40.50.720">
    <property type="entry name" value="NAD(P)-binding Rossmann-like Domain"/>
    <property type="match status" value="1"/>
</dbReference>
<dbReference type="InterPro" id="IPR002347">
    <property type="entry name" value="SDR_fam"/>
</dbReference>
<dbReference type="PANTHER" id="PTHR42760:SF121">
    <property type="entry name" value="3-OXOACYL-(ACYL-CARRIER-PROTEIN) REDUCTASE"/>
    <property type="match status" value="1"/>
</dbReference>
<evidence type="ECO:0000313" key="2">
    <source>
        <dbReference type="EMBL" id="KZT73286.1"/>
    </source>
</evidence>
<dbReference type="Proteomes" id="UP000076727">
    <property type="component" value="Unassembled WGS sequence"/>
</dbReference>
<dbReference type="OrthoDB" id="498125at2759"/>
<dbReference type="SUPFAM" id="SSF51735">
    <property type="entry name" value="NAD(P)-binding Rossmann-fold domains"/>
    <property type="match status" value="1"/>
</dbReference>
<reference evidence="2 3" key="1">
    <citation type="journal article" date="2016" name="Mol. Biol. Evol.">
        <title>Comparative Genomics of Early-Diverging Mushroom-Forming Fungi Provides Insights into the Origins of Lignocellulose Decay Capabilities.</title>
        <authorList>
            <person name="Nagy L.G."/>
            <person name="Riley R."/>
            <person name="Tritt A."/>
            <person name="Adam C."/>
            <person name="Daum C."/>
            <person name="Floudas D."/>
            <person name="Sun H."/>
            <person name="Yadav J.S."/>
            <person name="Pangilinan J."/>
            <person name="Larsson K.H."/>
            <person name="Matsuura K."/>
            <person name="Barry K."/>
            <person name="Labutti K."/>
            <person name="Kuo R."/>
            <person name="Ohm R.A."/>
            <person name="Bhattacharya S.S."/>
            <person name="Shirouzu T."/>
            <person name="Yoshinaga Y."/>
            <person name="Martin F.M."/>
            <person name="Grigoriev I.V."/>
            <person name="Hibbett D.S."/>
        </authorList>
    </citation>
    <scope>NUCLEOTIDE SEQUENCE [LARGE SCALE GENOMIC DNA]</scope>
    <source>
        <strain evidence="2 3">L-15889</strain>
    </source>
</reference>
<dbReference type="PRINTS" id="PR00081">
    <property type="entry name" value="GDHRDH"/>
</dbReference>
<accession>A0A165TDN9</accession>